<dbReference type="InParanoid" id="Q8ST33"/>
<sequence>MSLGLLGRLHGFYVEETEKVEGIREVFERLFSCKPRDSEVEFIKSFDEVGFLSTKVLIPVIFDGDRVVESSVLDIRTWMLGKYAVEVVRSLSWLVWDLMVWMYVPQNQASVGIYKLEGGLQ</sequence>
<dbReference type="VEuPathDB" id="MicrosporidiaDB:ECU11_0060"/>
<dbReference type="RefSeq" id="NP_597510.1">
    <property type="nucleotide sequence ID" value="NM_001041376.1"/>
</dbReference>
<dbReference type="VEuPathDB" id="MicrosporidiaDB:ECU05_1670"/>
<reference evidence="1" key="1">
    <citation type="submission" date="2000-08" db="EMBL/GenBank/DDBJ databases">
        <authorList>
            <person name="Genoscope"/>
        </authorList>
    </citation>
    <scope>NUCLEOTIDE SEQUENCE</scope>
    <source>
        <strain evidence="1">GB-M1</strain>
    </source>
</reference>
<dbReference type="Proteomes" id="UP000000819">
    <property type="component" value="Chromosome V"/>
</dbReference>
<dbReference type="EMBL" id="AL590450">
    <property type="protein sequence ID" value="CAD25916.1"/>
    <property type="molecule type" value="Genomic_DNA"/>
</dbReference>
<dbReference type="HOGENOM" id="CLU_2038048_0_0_1"/>
<dbReference type="RefSeq" id="NP_586312.1">
    <property type="nucleotide sequence ID" value="NM_001042145.1"/>
</dbReference>
<evidence type="ECO:0000313" key="2">
    <source>
        <dbReference type="EMBL" id="CAD26687.1"/>
    </source>
</evidence>
<evidence type="ECO:0000313" key="3">
    <source>
        <dbReference type="Proteomes" id="UP000000819"/>
    </source>
</evidence>
<keyword evidence="3" id="KW-1185">Reference proteome</keyword>
<name>Q8ST33_ENCCU</name>
<evidence type="ECO:0000313" key="1">
    <source>
        <dbReference type="EMBL" id="CAD25916.1"/>
    </source>
</evidence>
<dbReference type="EMBL" id="AL590445">
    <property type="protein sequence ID" value="CAD26687.1"/>
    <property type="molecule type" value="Genomic_DNA"/>
</dbReference>
<reference evidence="1" key="4">
    <citation type="submission" date="2017-03" db="EMBL/GenBank/DDBJ databases">
        <title>Transcriptional signals for accurate microsporidian genome annotation, supporting high quality comparative genomics.</title>
        <authorList>
            <person name="Peyretaillade E."/>
            <person name="Parisot N."/>
            <person name="Polonais V."/>
            <person name="Terrat S."/>
            <person name="Denonfoux J."/>
            <person name="Dugat-Bony E."/>
            <person name="Wawrzyniak I."/>
            <person name="Biderre-Petit C."/>
            <person name="Mahul A."/>
            <person name="Rimour S."/>
            <person name="Goncalves O."/>
            <person name="Bornes S."/>
            <person name="Delbac F."/>
            <person name="Chebance C."/>
            <person name="Duprat S."/>
            <person name="Samson G."/>
            <person name="Katinka M."/>
            <person name="Weissenbach J."/>
            <person name="Wincker P."/>
            <person name="Peyret P."/>
        </authorList>
    </citation>
    <scope>NUCLEOTIDE SEQUENCE</scope>
    <source>
        <strain evidence="1">GB-M1</strain>
    </source>
</reference>
<organism evidence="1 3">
    <name type="scientific">Encephalitozoon cuniculi (strain GB-M1)</name>
    <name type="common">Microsporidian parasite</name>
    <dbReference type="NCBI Taxonomy" id="284813"/>
    <lineage>
        <taxon>Eukaryota</taxon>
        <taxon>Fungi</taxon>
        <taxon>Fungi incertae sedis</taxon>
        <taxon>Microsporidia</taxon>
        <taxon>Unikaryonidae</taxon>
        <taxon>Encephalitozoon</taxon>
    </lineage>
</organism>
<gene>
    <name evidence="2" type="ordered locus">ECU05_1670</name>
    <name evidence="1" type="ordered locus">ECU11_0060</name>
</gene>
<reference evidence="1 3" key="2">
    <citation type="journal article" date="2001" name="Nature">
        <title>Genome sequence and gene compaction of the eukaryote parasite Encephalitozoon cuniculi.</title>
        <authorList>
            <person name="Katinka M.D."/>
            <person name="Duprat S."/>
            <person name="Cornillot E."/>
            <person name="Metenier G."/>
            <person name="Thomarat F."/>
            <person name="Prensier G."/>
            <person name="Barbe V."/>
            <person name="Peyretaillade E."/>
            <person name="Brottier P."/>
            <person name="Wincker P."/>
            <person name="Delbac F."/>
            <person name="El Alaoui H."/>
            <person name="Peyret P."/>
            <person name="Saurin W."/>
            <person name="Gouy M."/>
            <person name="Weissenbach J."/>
            <person name="Vivares C.P."/>
        </authorList>
    </citation>
    <scope>NUCLEOTIDE SEQUENCE [LARGE SCALE GENOMIC DNA]</scope>
    <source>
        <strain evidence="1 3">GB-M1</strain>
    </source>
</reference>
<dbReference type="KEGG" id="ecu:ECU05_1670"/>
<protein>
    <submittedName>
        <fullName evidence="1">Uncharacterized protein</fullName>
    </submittedName>
</protein>
<dbReference type="GeneID" id="859963"/>
<dbReference type="Proteomes" id="UP000000819">
    <property type="component" value="Chromosome XI"/>
</dbReference>
<proteinExistence type="predicted"/>
<dbReference type="KEGG" id="ecu:ECU11_0060"/>
<accession>Q8ST33</accession>
<dbReference type="GeneID" id="859177"/>
<dbReference type="AlphaFoldDB" id="Q8ST33"/>
<reference evidence="1" key="3">
    <citation type="journal article" date="2009" name="BMC Genomics">
        <title>Identification of transcriptional signals in Encephalitozoon cuniculi widespread among Microsporidia phylum: support for accurate structural genome annotation.</title>
        <authorList>
            <person name="Peyretaillade E."/>
            <person name="Goncalves O."/>
            <person name="Terrat S."/>
            <person name="Dugat-Bony E."/>
            <person name="Wincker P."/>
            <person name="Cornman R.S."/>
            <person name="Evans J.D."/>
            <person name="Delbac F."/>
            <person name="Peyret P."/>
        </authorList>
    </citation>
    <scope>NUCLEOTIDE SEQUENCE</scope>
    <source>
        <strain evidence="1">GB-M1</strain>
    </source>
</reference>